<feature type="transmembrane region" description="Helical" evidence="7">
    <location>
        <begin position="6"/>
        <end position="24"/>
    </location>
</feature>
<evidence type="ECO:0000256" key="1">
    <source>
        <dbReference type="ARBA" id="ARBA00004141"/>
    </source>
</evidence>
<evidence type="ECO:0000313" key="9">
    <source>
        <dbReference type="EMBL" id="TKB45613.1"/>
    </source>
</evidence>
<keyword evidence="2" id="KW-0050">Antiport</keyword>
<feature type="transmembrane region" description="Helical" evidence="7">
    <location>
        <begin position="116"/>
        <end position="136"/>
    </location>
</feature>
<evidence type="ECO:0000256" key="5">
    <source>
        <dbReference type="ARBA" id="ARBA00023065"/>
    </source>
</evidence>
<evidence type="ECO:0000256" key="3">
    <source>
        <dbReference type="ARBA" id="ARBA00022692"/>
    </source>
</evidence>
<evidence type="ECO:0000256" key="7">
    <source>
        <dbReference type="SAM" id="Phobius"/>
    </source>
</evidence>
<dbReference type="Proteomes" id="UP000307999">
    <property type="component" value="Unassembled WGS sequence"/>
</dbReference>
<dbReference type="OrthoDB" id="9778229at2"/>
<dbReference type="PANTHER" id="PTHR43021">
    <property type="entry name" value="NA(+)/H(+) ANTIPORTER-RELATED"/>
    <property type="match status" value="1"/>
</dbReference>
<evidence type="ECO:0000256" key="4">
    <source>
        <dbReference type="ARBA" id="ARBA00022989"/>
    </source>
</evidence>
<dbReference type="Gene3D" id="1.20.1530.20">
    <property type="match status" value="1"/>
</dbReference>
<organism evidence="9 10">
    <name type="scientific">Thalassotalea mangrovi</name>
    <dbReference type="NCBI Taxonomy" id="2572245"/>
    <lineage>
        <taxon>Bacteria</taxon>
        <taxon>Pseudomonadati</taxon>
        <taxon>Pseudomonadota</taxon>
        <taxon>Gammaproteobacteria</taxon>
        <taxon>Alteromonadales</taxon>
        <taxon>Colwelliaceae</taxon>
        <taxon>Thalassotalea</taxon>
    </lineage>
</organism>
<feature type="transmembrane region" description="Helical" evidence="7">
    <location>
        <begin position="88"/>
        <end position="110"/>
    </location>
</feature>
<feature type="transmembrane region" description="Helical" evidence="7">
    <location>
        <begin position="292"/>
        <end position="315"/>
    </location>
</feature>
<dbReference type="Pfam" id="PF00999">
    <property type="entry name" value="Na_H_Exchanger"/>
    <property type="match status" value="1"/>
</dbReference>
<protein>
    <submittedName>
        <fullName evidence="9">Sodium:proton exchanger</fullName>
    </submittedName>
</protein>
<evidence type="ECO:0000256" key="6">
    <source>
        <dbReference type="ARBA" id="ARBA00023136"/>
    </source>
</evidence>
<feature type="transmembrane region" description="Helical" evidence="7">
    <location>
        <begin position="148"/>
        <end position="171"/>
    </location>
</feature>
<dbReference type="InterPro" id="IPR006153">
    <property type="entry name" value="Cation/H_exchanger_TM"/>
</dbReference>
<feature type="transmembrane region" description="Helical" evidence="7">
    <location>
        <begin position="31"/>
        <end position="50"/>
    </location>
</feature>
<dbReference type="GO" id="GO:0015297">
    <property type="term" value="F:antiporter activity"/>
    <property type="evidence" value="ECO:0007669"/>
    <property type="project" value="UniProtKB-KW"/>
</dbReference>
<comment type="caution">
    <text evidence="9">The sequence shown here is derived from an EMBL/GenBank/DDBJ whole genome shotgun (WGS) entry which is preliminary data.</text>
</comment>
<evidence type="ECO:0000256" key="2">
    <source>
        <dbReference type="ARBA" id="ARBA00022449"/>
    </source>
</evidence>
<dbReference type="AlphaFoldDB" id="A0A4U1B5B4"/>
<keyword evidence="3 7" id="KW-0812">Transmembrane</keyword>
<dbReference type="InterPro" id="IPR038770">
    <property type="entry name" value="Na+/solute_symporter_sf"/>
</dbReference>
<keyword evidence="2" id="KW-0813">Transport</keyword>
<evidence type="ECO:0000313" key="10">
    <source>
        <dbReference type="Proteomes" id="UP000307999"/>
    </source>
</evidence>
<comment type="subcellular location">
    <subcellularLocation>
        <location evidence="1">Membrane</location>
        <topology evidence="1">Multi-pass membrane protein</topology>
    </subcellularLocation>
</comment>
<keyword evidence="5" id="KW-0406">Ion transport</keyword>
<dbReference type="PANTHER" id="PTHR43021:SF2">
    <property type="entry name" value="CATION_H+ EXCHANGER DOMAIN-CONTAINING PROTEIN"/>
    <property type="match status" value="1"/>
</dbReference>
<feature type="transmembrane region" description="Helical" evidence="7">
    <location>
        <begin position="56"/>
        <end position="76"/>
    </location>
</feature>
<dbReference type="GO" id="GO:0016020">
    <property type="term" value="C:membrane"/>
    <property type="evidence" value="ECO:0007669"/>
    <property type="project" value="UniProtKB-SubCell"/>
</dbReference>
<keyword evidence="6 7" id="KW-0472">Membrane</keyword>
<feature type="transmembrane region" description="Helical" evidence="7">
    <location>
        <begin position="352"/>
        <end position="375"/>
    </location>
</feature>
<gene>
    <name evidence="9" type="ORF">E8M12_08190</name>
</gene>
<name>A0A4U1B5B4_9GAMM</name>
<proteinExistence type="predicted"/>
<keyword evidence="10" id="KW-1185">Reference proteome</keyword>
<feature type="transmembrane region" description="Helical" evidence="7">
    <location>
        <begin position="327"/>
        <end position="346"/>
    </location>
</feature>
<dbReference type="EMBL" id="SWDB01000018">
    <property type="protein sequence ID" value="TKB45613.1"/>
    <property type="molecule type" value="Genomic_DNA"/>
</dbReference>
<dbReference type="GO" id="GO:1902600">
    <property type="term" value="P:proton transmembrane transport"/>
    <property type="evidence" value="ECO:0007669"/>
    <property type="project" value="InterPro"/>
</dbReference>
<evidence type="ECO:0000259" key="8">
    <source>
        <dbReference type="Pfam" id="PF00999"/>
    </source>
</evidence>
<reference evidence="9 10" key="1">
    <citation type="submission" date="2019-04" db="EMBL/GenBank/DDBJ databases">
        <title>Thalassotalea guangxiensis sp. nov., isolated from sediment of the coastal wetland.</title>
        <authorList>
            <person name="Zheng S."/>
            <person name="Zhang D."/>
        </authorList>
    </citation>
    <scope>NUCLEOTIDE SEQUENCE [LARGE SCALE GENOMIC DNA]</scope>
    <source>
        <strain evidence="9 10">ZS-4</strain>
    </source>
</reference>
<feature type="transmembrane region" description="Helical" evidence="7">
    <location>
        <begin position="191"/>
        <end position="212"/>
    </location>
</feature>
<keyword evidence="4 7" id="KW-1133">Transmembrane helix</keyword>
<accession>A0A4U1B5B4</accession>
<feature type="transmembrane region" description="Helical" evidence="7">
    <location>
        <begin position="224"/>
        <end position="253"/>
    </location>
</feature>
<sequence>MHPPELLVLGGLLLCGWVAHRLGGILHVPRVTLLLMLGILAGPSAFNIIPEDVAQLFPQVTHLALAMVGFLLGESLAGRDIKKSGAKVLTISIGETLGAAVLVFICVVLFTQDIILALLLAGIAPASAPAAILDVVREHRAKGPLTSTVLGVVAIDDAWGVIIFSLLLVIAEVMLGESTGFAELALGLWDVGGAILLGIGCGIPMAFFTGRLKKGEPSILEASGFVFITGGLALYLQVSYILACIVLGATVALRAKHHIRPFREIEGASEPFLVIFFLLAGYKCEIDLLTTIGLLGIVYIFARSAGLIIGGGFGARISGSSPQIQTKVGWCLLPQAGVALGLALLASERLPAYSEIILPLIVSTTVVFEIAGPLITQLQLKRSGEIR</sequence>
<feature type="domain" description="Cation/H+ exchanger transmembrane" evidence="8">
    <location>
        <begin position="12"/>
        <end position="375"/>
    </location>
</feature>